<reference evidence="4" key="1">
    <citation type="submission" date="2018-02" db="EMBL/GenBank/DDBJ databases">
        <authorList>
            <person name="Kim S.-K."/>
            <person name="Jung H.-I."/>
            <person name="Lee S.-W."/>
        </authorList>
    </citation>
    <scope>NUCLEOTIDE SEQUENCE</scope>
    <source>
        <strain evidence="4">SK3146</strain>
    </source>
</reference>
<sequence length="507" mass="57162">MNFFAFRKLFRKNGDHTEPTQRSDAREPEVNDWTPEKIHRLFHKSADIKMEKYELAEDGKGTVYLLYCDGLADTKQINHFILPRLECFVRESNSVEELERTWELMRINRQSVLVSQVFSGQLLIFFPFSQIVYSMDISRIPQRSPQESNTETAIKGPKDAFVEELTTNVALVRKRLRTNSLCYEQFSIGARSRSRVALLYIEDITQPRFVEEARERLQHIEIDILFGSSQLEEMLADRSTSMFPLLHYTTRPDFVVDCLVRGRFAILVEGAPTAIIGPANLTLLLKTPEDSYIPYYMGTFGLLFRFVGLIIALLLPGFWTALASFNIEQLPLPLLATITLSRLGLPLPAPLEAFLMLGLFELFREAGERLPKAVGQTVAVVGGIVVGDAAIKAGLGSTTFLVIACVTAVASYTLVNQSLVGTVSIVRLFVLLMSSVLGMFGFIASVIALVVYLSSLESFGVPYLAPLSPFRWNDFVSAITRKPWYKKDYRPGMLGTTDHTRKERRTE</sequence>
<evidence type="ECO:0000256" key="2">
    <source>
        <dbReference type="ARBA" id="ARBA00023136"/>
    </source>
</evidence>
<feature type="transmembrane region" description="Helical" evidence="3">
    <location>
        <begin position="428"/>
        <end position="453"/>
    </location>
</feature>
<gene>
    <name evidence="4" type="primary">gerXA_3</name>
    <name evidence="4" type="ORF">SK3146_01821</name>
</gene>
<feature type="transmembrane region" description="Helical" evidence="3">
    <location>
        <begin position="302"/>
        <end position="325"/>
    </location>
</feature>
<evidence type="ECO:0000256" key="1">
    <source>
        <dbReference type="ARBA" id="ARBA00005278"/>
    </source>
</evidence>
<dbReference type="EMBL" id="CP027059">
    <property type="protein sequence ID" value="UQZ82662.1"/>
    <property type="molecule type" value="Genomic_DNA"/>
</dbReference>
<evidence type="ECO:0000313" key="4">
    <source>
        <dbReference type="EMBL" id="UQZ82662.1"/>
    </source>
</evidence>
<evidence type="ECO:0000256" key="3">
    <source>
        <dbReference type="SAM" id="Phobius"/>
    </source>
</evidence>
<accession>A0ABY4RJM1</accession>
<organism evidence="4 5">
    <name type="scientific">Paenibacillus konkukensis</name>
    <dbReference type="NCBI Taxonomy" id="2020716"/>
    <lineage>
        <taxon>Bacteria</taxon>
        <taxon>Bacillati</taxon>
        <taxon>Bacillota</taxon>
        <taxon>Bacilli</taxon>
        <taxon>Bacillales</taxon>
        <taxon>Paenibacillaceae</taxon>
        <taxon>Paenibacillus</taxon>
    </lineage>
</organism>
<keyword evidence="2 3" id="KW-0472">Membrane</keyword>
<dbReference type="InterPro" id="IPR004995">
    <property type="entry name" value="Spore_Ger"/>
</dbReference>
<name>A0ABY4RJM1_9BACL</name>
<protein>
    <submittedName>
        <fullName evidence="4">Spore germination protein XA</fullName>
    </submittedName>
</protein>
<dbReference type="PANTHER" id="PTHR22550">
    <property type="entry name" value="SPORE GERMINATION PROTEIN"/>
    <property type="match status" value="1"/>
</dbReference>
<dbReference type="PIRSF" id="PIRSF005690">
    <property type="entry name" value="GerBA"/>
    <property type="match status" value="1"/>
</dbReference>
<dbReference type="Proteomes" id="UP001057134">
    <property type="component" value="Chromosome"/>
</dbReference>
<dbReference type="PANTHER" id="PTHR22550:SF5">
    <property type="entry name" value="LEUCINE ZIPPER PROTEIN 4"/>
    <property type="match status" value="1"/>
</dbReference>
<proteinExistence type="inferred from homology"/>
<comment type="similarity">
    <text evidence="1">Belongs to the GerABKA family.</text>
</comment>
<dbReference type="Pfam" id="PF03323">
    <property type="entry name" value="GerA"/>
    <property type="match status" value="1"/>
</dbReference>
<feature type="transmembrane region" description="Helical" evidence="3">
    <location>
        <begin position="397"/>
        <end position="416"/>
    </location>
</feature>
<reference evidence="4" key="2">
    <citation type="journal article" date="2021" name="J Anim Sci Technol">
        <title>Complete genome sequence of Paenibacillus konkukensis sp. nov. SK3146 as a potential probiotic strain.</title>
        <authorList>
            <person name="Jung H.I."/>
            <person name="Park S."/>
            <person name="Niu K.M."/>
            <person name="Lee S.W."/>
            <person name="Kothari D."/>
            <person name="Yi K.J."/>
            <person name="Kim S.K."/>
        </authorList>
    </citation>
    <scope>NUCLEOTIDE SEQUENCE</scope>
    <source>
        <strain evidence="4">SK3146</strain>
    </source>
</reference>
<keyword evidence="5" id="KW-1185">Reference proteome</keyword>
<keyword evidence="3" id="KW-1133">Transmembrane helix</keyword>
<keyword evidence="3" id="KW-0812">Transmembrane</keyword>
<dbReference type="InterPro" id="IPR050768">
    <property type="entry name" value="UPF0353/GerABKA_families"/>
</dbReference>
<evidence type="ECO:0000313" key="5">
    <source>
        <dbReference type="Proteomes" id="UP001057134"/>
    </source>
</evidence>